<dbReference type="Gene3D" id="3.40.50.150">
    <property type="entry name" value="Vaccinia Virus protein VP39"/>
    <property type="match status" value="1"/>
</dbReference>
<evidence type="ECO:0000256" key="2">
    <source>
        <dbReference type="ARBA" id="ARBA00022679"/>
    </source>
</evidence>
<dbReference type="AlphaFoldDB" id="A0A9W8Z2X6"/>
<gene>
    <name evidence="5" type="ORF">N0V93_002104</name>
</gene>
<protein>
    <recommendedName>
        <fullName evidence="4">O-methyltransferase C-terminal domain-containing protein</fullName>
    </recommendedName>
</protein>
<evidence type="ECO:0000256" key="1">
    <source>
        <dbReference type="ARBA" id="ARBA00022603"/>
    </source>
</evidence>
<evidence type="ECO:0000256" key="3">
    <source>
        <dbReference type="ARBA" id="ARBA00022691"/>
    </source>
</evidence>
<dbReference type="InterPro" id="IPR001077">
    <property type="entry name" value="COMT_C"/>
</dbReference>
<dbReference type="OrthoDB" id="1606438at2759"/>
<dbReference type="InterPro" id="IPR036388">
    <property type="entry name" value="WH-like_DNA-bd_sf"/>
</dbReference>
<dbReference type="GO" id="GO:0032259">
    <property type="term" value="P:methylation"/>
    <property type="evidence" value="ECO:0007669"/>
    <property type="project" value="UniProtKB-KW"/>
</dbReference>
<dbReference type="SUPFAM" id="SSF46785">
    <property type="entry name" value="Winged helix' DNA-binding domain"/>
    <property type="match status" value="1"/>
</dbReference>
<keyword evidence="3" id="KW-0949">S-adenosyl-L-methionine</keyword>
<dbReference type="EMBL" id="JAPEVB010000001">
    <property type="protein sequence ID" value="KAJ4397867.1"/>
    <property type="molecule type" value="Genomic_DNA"/>
</dbReference>
<dbReference type="InterPro" id="IPR036390">
    <property type="entry name" value="WH_DNA-bd_sf"/>
</dbReference>
<evidence type="ECO:0000259" key="4">
    <source>
        <dbReference type="Pfam" id="PF00891"/>
    </source>
</evidence>
<dbReference type="SUPFAM" id="SSF53335">
    <property type="entry name" value="S-adenosyl-L-methionine-dependent methyltransferases"/>
    <property type="match status" value="1"/>
</dbReference>
<comment type="caution">
    <text evidence="5">The sequence shown here is derived from an EMBL/GenBank/DDBJ whole genome shotgun (WGS) entry which is preliminary data.</text>
</comment>
<feature type="domain" description="O-methyltransferase C-terminal" evidence="4">
    <location>
        <begin position="200"/>
        <end position="370"/>
    </location>
</feature>
<dbReference type="PROSITE" id="PS51683">
    <property type="entry name" value="SAM_OMT_II"/>
    <property type="match status" value="1"/>
</dbReference>
<keyword evidence="6" id="KW-1185">Reference proteome</keyword>
<dbReference type="InterPro" id="IPR016461">
    <property type="entry name" value="COMT-like"/>
</dbReference>
<evidence type="ECO:0000313" key="6">
    <source>
        <dbReference type="Proteomes" id="UP001140453"/>
    </source>
</evidence>
<dbReference type="Proteomes" id="UP001140453">
    <property type="component" value="Unassembled WGS sequence"/>
</dbReference>
<dbReference type="InterPro" id="IPR029063">
    <property type="entry name" value="SAM-dependent_MTases_sf"/>
</dbReference>
<evidence type="ECO:0000313" key="5">
    <source>
        <dbReference type="EMBL" id="KAJ4397867.1"/>
    </source>
</evidence>
<keyword evidence="1" id="KW-0489">Methyltransferase</keyword>
<name>A0A9W8Z2X6_9PEZI</name>
<dbReference type="PANTHER" id="PTHR43712:SF12">
    <property type="entry name" value="STERIGMATOCYSTIN 8-O-METHYLTRANSFERASE"/>
    <property type="match status" value="1"/>
</dbReference>
<dbReference type="PANTHER" id="PTHR43712">
    <property type="entry name" value="PUTATIVE (AFU_ORTHOLOGUE AFUA_4G14580)-RELATED"/>
    <property type="match status" value="1"/>
</dbReference>
<keyword evidence="2" id="KW-0808">Transferase</keyword>
<organism evidence="5 6">
    <name type="scientific">Gnomoniopsis smithogilvyi</name>
    <dbReference type="NCBI Taxonomy" id="1191159"/>
    <lineage>
        <taxon>Eukaryota</taxon>
        <taxon>Fungi</taxon>
        <taxon>Dikarya</taxon>
        <taxon>Ascomycota</taxon>
        <taxon>Pezizomycotina</taxon>
        <taxon>Sordariomycetes</taxon>
        <taxon>Sordariomycetidae</taxon>
        <taxon>Diaporthales</taxon>
        <taxon>Gnomoniaceae</taxon>
        <taxon>Gnomoniopsis</taxon>
    </lineage>
</organism>
<dbReference type="GO" id="GO:0008171">
    <property type="term" value="F:O-methyltransferase activity"/>
    <property type="evidence" value="ECO:0007669"/>
    <property type="project" value="InterPro"/>
</dbReference>
<dbReference type="Gene3D" id="1.10.10.10">
    <property type="entry name" value="Winged helix-like DNA-binding domain superfamily/Winged helix DNA-binding domain"/>
    <property type="match status" value="1"/>
</dbReference>
<reference evidence="5" key="1">
    <citation type="submission" date="2022-10" db="EMBL/GenBank/DDBJ databases">
        <title>Tapping the CABI collections for fungal endophytes: first genome assemblies for Collariella, Neodidymelliopsis, Ascochyta clinopodiicola, Didymella pomorum, Didymosphaeria variabile, Neocosmospora piperis and Neocucurbitaria cava.</title>
        <authorList>
            <person name="Hill R."/>
        </authorList>
    </citation>
    <scope>NUCLEOTIDE SEQUENCE</scope>
    <source>
        <strain evidence="5">IMI 355082</strain>
    </source>
</reference>
<sequence length="397" mass="44605">MATSQLVEISARIAANTAKLNDYLIAHNLPIPSFNEDGPSDTMIPKDELEIEAARHNELISQQAIFRFRLAHSFPVGAEASFTDIAAFSGLQETTVRQIIRRAIVKGIFIESRPGVVAHNSVSRLLAEDQVIHDWVGASTDDLWQGATQTCNALEKFPGSQEPNETGFALANHTDRSVYEEFAKFPERARRFANAMRSFTEGTGFNLSYLVENFPWGTLGNGTVVDVGGSQGFACFAIANRFPELSFVVQDLAPVVTAAEHEAPAELSDRIKFMEHNFFTEQPIRGADVYLFRWIFHNWSDKYSIKILRSLIPALKIGVKIVINDNVLPQPGVLSRWQEERLRSMDLTMTEMQNSHEREVDDWAKLFKGASPGFEFQEAKQPRGSDLWILITEWKGN</sequence>
<dbReference type="Pfam" id="PF00891">
    <property type="entry name" value="Methyltransf_2"/>
    <property type="match status" value="1"/>
</dbReference>
<accession>A0A9W8Z2X6</accession>
<proteinExistence type="predicted"/>